<sequence length="344" mass="35309">MKQLLSQLVDGQPLSAEQAIEGFELIMSGQAEPAQTGAMLALIAQRGPTVDEVVGAATVMRQKAVPVNVPEGLTIIDTCGAGGTGSTFFNISTTAALVAAGAGRPLGLGVAKHGNRSVTSRSGSSNVLENLGVNLQADPDVLTKCLDEAGMCFCFAPAHHPAMKYAGPVRAALGFRTVFNLIGPLTNPAGAKRQLIGVPSPEVADLMSQALLRLDAEHCLLVHSVLPDGHSLGELTTFGPAQAVQVHHDMTKSYPIDPAALGMPFALPDSVTIQTPADSAVIVKQVLDNEAGPARDITVLNAAAALQVGGVADSLEEGLELAAAAIADGRAKNVLDTLIQLTNA</sequence>
<feature type="binding site" evidence="3">
    <location>
        <position position="170"/>
    </location>
    <ligand>
        <name>anthranilate</name>
        <dbReference type="ChEBI" id="CHEBI:16567"/>
        <label>2</label>
    </ligand>
</feature>
<reference evidence="6 7" key="1">
    <citation type="submission" date="2020-08" db="EMBL/GenBank/DDBJ databases">
        <title>Genomic Encyclopedia of Type Strains, Phase IV (KMG-IV): sequencing the most valuable type-strain genomes for metagenomic binning, comparative biology and taxonomic classification.</title>
        <authorList>
            <person name="Goeker M."/>
        </authorList>
    </citation>
    <scope>NUCLEOTIDE SEQUENCE [LARGE SCALE GENOMIC DNA]</scope>
    <source>
        <strain evidence="6 7">DSM 103725</strain>
    </source>
</reference>
<dbReference type="SUPFAM" id="SSF52418">
    <property type="entry name" value="Nucleoside phosphorylase/phosphoribosyltransferase catalytic domain"/>
    <property type="match status" value="1"/>
</dbReference>
<feature type="binding site" evidence="3">
    <location>
        <position position="80"/>
    </location>
    <ligand>
        <name>5-phospho-alpha-D-ribose 1-diphosphate</name>
        <dbReference type="ChEBI" id="CHEBI:58017"/>
    </ligand>
</feature>
<feature type="binding site" evidence="3">
    <location>
        <position position="92"/>
    </location>
    <ligand>
        <name>Mg(2+)</name>
        <dbReference type="ChEBI" id="CHEBI:18420"/>
        <label>1</label>
    </ligand>
</feature>
<keyword evidence="3" id="KW-0028">Amino-acid biosynthesis</keyword>
<evidence type="ECO:0000259" key="5">
    <source>
        <dbReference type="Pfam" id="PF02885"/>
    </source>
</evidence>
<feature type="binding site" evidence="3">
    <location>
        <position position="80"/>
    </location>
    <ligand>
        <name>anthranilate</name>
        <dbReference type="ChEBI" id="CHEBI:16567"/>
        <label>1</label>
    </ligand>
</feature>
<comment type="subunit">
    <text evidence="3">Homodimer.</text>
</comment>
<evidence type="ECO:0000313" key="6">
    <source>
        <dbReference type="EMBL" id="MBB6429983.1"/>
    </source>
</evidence>
<dbReference type="InterPro" id="IPR035902">
    <property type="entry name" value="Nuc_phospho_transferase"/>
</dbReference>
<evidence type="ECO:0000313" key="7">
    <source>
        <dbReference type="Proteomes" id="UP000541810"/>
    </source>
</evidence>
<feature type="binding site" evidence="3">
    <location>
        <position position="234"/>
    </location>
    <ligand>
        <name>Mg(2+)</name>
        <dbReference type="ChEBI" id="CHEBI:18420"/>
        <label>1</label>
    </ligand>
</feature>
<dbReference type="PANTHER" id="PTHR43285">
    <property type="entry name" value="ANTHRANILATE PHOSPHORIBOSYLTRANSFERASE"/>
    <property type="match status" value="1"/>
</dbReference>
<dbReference type="InterPro" id="IPR005940">
    <property type="entry name" value="Anthranilate_Pribosyl_Tfrase"/>
</dbReference>
<feature type="binding site" evidence="3">
    <location>
        <position position="124"/>
    </location>
    <ligand>
        <name>5-phospho-alpha-D-ribose 1-diphosphate</name>
        <dbReference type="ChEBI" id="CHEBI:58017"/>
    </ligand>
</feature>
<dbReference type="GO" id="GO:0000287">
    <property type="term" value="F:magnesium ion binding"/>
    <property type="evidence" value="ECO:0007669"/>
    <property type="project" value="UniProtKB-UniRule"/>
</dbReference>
<dbReference type="Pfam" id="PF00591">
    <property type="entry name" value="Glycos_transf_3"/>
    <property type="match status" value="1"/>
</dbReference>
<evidence type="ECO:0000256" key="3">
    <source>
        <dbReference type="HAMAP-Rule" id="MF_00211"/>
    </source>
</evidence>
<dbReference type="SUPFAM" id="SSF47648">
    <property type="entry name" value="Nucleoside phosphorylase/phosphoribosyltransferase N-terminal domain"/>
    <property type="match status" value="1"/>
</dbReference>
<dbReference type="Proteomes" id="UP000541810">
    <property type="component" value="Unassembled WGS sequence"/>
</dbReference>
<dbReference type="UniPathway" id="UPA00035">
    <property type="reaction ID" value="UER00041"/>
</dbReference>
<keyword evidence="2 3" id="KW-0808">Transferase</keyword>
<feature type="binding site" evidence="3">
    <location>
        <position position="115"/>
    </location>
    <ligand>
        <name>anthranilate</name>
        <dbReference type="ChEBI" id="CHEBI:16567"/>
        <label>1</label>
    </ligand>
</feature>
<proteinExistence type="inferred from homology"/>
<name>A0A7X0H629_9BACT</name>
<dbReference type="GO" id="GO:0004048">
    <property type="term" value="F:anthranilate phosphoribosyltransferase activity"/>
    <property type="evidence" value="ECO:0007669"/>
    <property type="project" value="UniProtKB-UniRule"/>
</dbReference>
<dbReference type="Gene3D" id="1.20.970.10">
    <property type="entry name" value="Transferase, Pyrimidine Nucleoside Phosphorylase, Chain C"/>
    <property type="match status" value="1"/>
</dbReference>
<dbReference type="EC" id="2.4.2.18" evidence="3"/>
<dbReference type="PANTHER" id="PTHR43285:SF2">
    <property type="entry name" value="ANTHRANILATE PHOSPHORIBOSYLTRANSFERASE"/>
    <property type="match status" value="1"/>
</dbReference>
<keyword evidence="3" id="KW-0822">Tryptophan biosynthesis</keyword>
<dbReference type="HAMAP" id="MF_00211">
    <property type="entry name" value="TrpD"/>
    <property type="match status" value="1"/>
</dbReference>
<dbReference type="NCBIfam" id="TIGR01245">
    <property type="entry name" value="trpD"/>
    <property type="match status" value="1"/>
</dbReference>
<evidence type="ECO:0000256" key="2">
    <source>
        <dbReference type="ARBA" id="ARBA00022679"/>
    </source>
</evidence>
<dbReference type="InterPro" id="IPR017459">
    <property type="entry name" value="Glycosyl_Trfase_fam3_N_dom"/>
</dbReference>
<keyword evidence="3" id="KW-0057">Aromatic amino acid biosynthesis</keyword>
<comment type="similarity">
    <text evidence="3">Belongs to the anthranilate phosphoribosyltransferase family.</text>
</comment>
<accession>A0A7X0H629</accession>
<dbReference type="EMBL" id="JACHGY010000001">
    <property type="protein sequence ID" value="MBB6429983.1"/>
    <property type="molecule type" value="Genomic_DNA"/>
</dbReference>
<dbReference type="Gene3D" id="3.40.1030.10">
    <property type="entry name" value="Nucleoside phosphorylase/phosphoribosyltransferase catalytic domain"/>
    <property type="match status" value="1"/>
</dbReference>
<dbReference type="RefSeq" id="WP_184677530.1">
    <property type="nucleotide sequence ID" value="NZ_JACHGY010000001.1"/>
</dbReference>
<dbReference type="GO" id="GO:0005829">
    <property type="term" value="C:cytosol"/>
    <property type="evidence" value="ECO:0007669"/>
    <property type="project" value="TreeGrafter"/>
</dbReference>
<organism evidence="6 7">
    <name type="scientific">Algisphaera agarilytica</name>
    <dbReference type="NCBI Taxonomy" id="1385975"/>
    <lineage>
        <taxon>Bacteria</taxon>
        <taxon>Pseudomonadati</taxon>
        <taxon>Planctomycetota</taxon>
        <taxon>Phycisphaerae</taxon>
        <taxon>Phycisphaerales</taxon>
        <taxon>Phycisphaeraceae</taxon>
        <taxon>Algisphaera</taxon>
    </lineage>
</organism>
<comment type="caution">
    <text evidence="3">Lacks conserved residue(s) required for the propagation of feature annotation.</text>
</comment>
<evidence type="ECO:0000256" key="1">
    <source>
        <dbReference type="ARBA" id="ARBA00022676"/>
    </source>
</evidence>
<keyword evidence="7" id="KW-1185">Reference proteome</keyword>
<evidence type="ECO:0000259" key="4">
    <source>
        <dbReference type="Pfam" id="PF00591"/>
    </source>
</evidence>
<comment type="pathway">
    <text evidence="3">Amino-acid biosynthesis; L-tryptophan biosynthesis; L-tryptophan from chorismate: step 2/5.</text>
</comment>
<feature type="domain" description="Glycosyl transferase family 3 N-terminal" evidence="5">
    <location>
        <begin position="2"/>
        <end position="64"/>
    </location>
</feature>
<comment type="cofactor">
    <cofactor evidence="3">
        <name>Mg(2+)</name>
        <dbReference type="ChEBI" id="CHEBI:18420"/>
    </cofactor>
    <text evidence="3">Binds 2 magnesium ions per monomer.</text>
</comment>
<keyword evidence="1 3" id="KW-0328">Glycosyltransferase</keyword>
<protein>
    <recommendedName>
        <fullName evidence="3">Anthranilate phosphoribosyltransferase</fullName>
        <ecNumber evidence="3">2.4.2.18</ecNumber>
    </recommendedName>
</protein>
<feature type="domain" description="Glycosyl transferase family 3" evidence="4">
    <location>
        <begin position="75"/>
        <end position="331"/>
    </location>
</feature>
<feature type="binding site" evidence="3">
    <location>
        <begin position="112"/>
        <end position="120"/>
    </location>
    <ligand>
        <name>5-phospho-alpha-D-ribose 1-diphosphate</name>
        <dbReference type="ChEBI" id="CHEBI:58017"/>
    </ligand>
</feature>
<feature type="binding site" evidence="3">
    <location>
        <position position="234"/>
    </location>
    <ligand>
        <name>Mg(2+)</name>
        <dbReference type="ChEBI" id="CHEBI:18420"/>
        <label>2</label>
    </ligand>
</feature>
<comment type="function">
    <text evidence="3">Catalyzes the transfer of the phosphoribosyl group of 5-phosphorylribose-1-pyrophosphate (PRPP) to anthranilate to yield N-(5'-phosphoribosyl)-anthranilate (PRA).</text>
</comment>
<comment type="caution">
    <text evidence="6">The sequence shown here is derived from an EMBL/GenBank/DDBJ whole genome shotgun (WGS) entry which is preliminary data.</text>
</comment>
<keyword evidence="3" id="KW-0460">Magnesium</keyword>
<dbReference type="InterPro" id="IPR036320">
    <property type="entry name" value="Glycosyl_Trfase_fam3_N_dom_sf"/>
</dbReference>
<dbReference type="AlphaFoldDB" id="A0A7X0H629"/>
<comment type="catalytic activity">
    <reaction evidence="3">
        <text>N-(5-phospho-beta-D-ribosyl)anthranilate + diphosphate = 5-phospho-alpha-D-ribose 1-diphosphate + anthranilate</text>
        <dbReference type="Rhea" id="RHEA:11768"/>
        <dbReference type="ChEBI" id="CHEBI:16567"/>
        <dbReference type="ChEBI" id="CHEBI:18277"/>
        <dbReference type="ChEBI" id="CHEBI:33019"/>
        <dbReference type="ChEBI" id="CHEBI:58017"/>
        <dbReference type="EC" id="2.4.2.18"/>
    </reaction>
</comment>
<gene>
    <name evidence="3" type="primary">trpD</name>
    <name evidence="6" type="ORF">HNQ40_001789</name>
</gene>
<dbReference type="InterPro" id="IPR000312">
    <property type="entry name" value="Glycosyl_Trfase_fam3"/>
</dbReference>
<dbReference type="Pfam" id="PF02885">
    <property type="entry name" value="Glycos_trans_3N"/>
    <property type="match status" value="1"/>
</dbReference>
<dbReference type="GO" id="GO:0000162">
    <property type="term" value="P:L-tryptophan biosynthetic process"/>
    <property type="evidence" value="ECO:0007669"/>
    <property type="project" value="UniProtKB-UniRule"/>
</dbReference>
<feature type="binding site" evidence="3">
    <location>
        <begin position="90"/>
        <end position="93"/>
    </location>
    <ligand>
        <name>5-phospho-alpha-D-ribose 1-diphosphate</name>
        <dbReference type="ChEBI" id="CHEBI:58017"/>
    </ligand>
</feature>
<keyword evidence="3" id="KW-0479">Metal-binding</keyword>